<dbReference type="SMART" id="SM00257">
    <property type="entry name" value="LysM"/>
    <property type="match status" value="1"/>
</dbReference>
<dbReference type="Proteomes" id="UP001299235">
    <property type="component" value="Unassembled WGS sequence"/>
</dbReference>
<dbReference type="PROSITE" id="PS51782">
    <property type="entry name" value="LYSM"/>
    <property type="match status" value="1"/>
</dbReference>
<dbReference type="Pfam" id="PF01476">
    <property type="entry name" value="LysM"/>
    <property type="match status" value="1"/>
</dbReference>
<dbReference type="SUPFAM" id="SSF54106">
    <property type="entry name" value="LysM domain"/>
    <property type="match status" value="1"/>
</dbReference>
<proteinExistence type="predicted"/>
<comment type="caution">
    <text evidence="2">The sequence shown here is derived from an EMBL/GenBank/DDBJ whole genome shotgun (WGS) entry which is preliminary data.</text>
</comment>
<keyword evidence="3" id="KW-1185">Reference proteome</keyword>
<dbReference type="RefSeq" id="WP_248834714.1">
    <property type="nucleotide sequence ID" value="NZ_JAJEQE010000004.1"/>
</dbReference>
<dbReference type="InterPro" id="IPR018392">
    <property type="entry name" value="LysM"/>
</dbReference>
<dbReference type="Gene3D" id="3.10.350.10">
    <property type="entry name" value="LysM domain"/>
    <property type="match status" value="1"/>
</dbReference>
<dbReference type="EMBL" id="JAJEQE010000004">
    <property type="protein sequence ID" value="MCC2148119.1"/>
    <property type="molecule type" value="Genomic_DNA"/>
</dbReference>
<gene>
    <name evidence="2" type="ORF">LKD42_02450</name>
</gene>
<evidence type="ECO:0000259" key="1">
    <source>
        <dbReference type="PROSITE" id="PS51782"/>
    </source>
</evidence>
<name>A0ABS8ET12_9FIRM</name>
<sequence length="79" mass="8939">MDNAKTCRFGFIHVIEQGDTLYKLGKRYGVTVSALLFANPWVNVYNLQIGDELCIPDFGCRRCRGIKENASDNKIPDKT</sequence>
<evidence type="ECO:0000313" key="2">
    <source>
        <dbReference type="EMBL" id="MCC2148119.1"/>
    </source>
</evidence>
<protein>
    <submittedName>
        <fullName evidence="2">LysM domain-containing protein</fullName>
    </submittedName>
</protein>
<feature type="domain" description="LysM" evidence="1">
    <location>
        <begin position="11"/>
        <end position="55"/>
    </location>
</feature>
<accession>A0ABS8ET12</accession>
<evidence type="ECO:0000313" key="3">
    <source>
        <dbReference type="Proteomes" id="UP001299235"/>
    </source>
</evidence>
<dbReference type="InterPro" id="IPR036779">
    <property type="entry name" value="LysM_dom_sf"/>
</dbReference>
<dbReference type="CDD" id="cd00118">
    <property type="entry name" value="LysM"/>
    <property type="match status" value="1"/>
</dbReference>
<reference evidence="2 3" key="1">
    <citation type="submission" date="2021-10" db="EMBL/GenBank/DDBJ databases">
        <title>Anaerobic single-cell dispensing facilitates the cultivation of human gut bacteria.</title>
        <authorList>
            <person name="Afrizal A."/>
        </authorList>
    </citation>
    <scope>NUCLEOTIDE SEQUENCE [LARGE SCALE GENOMIC DNA]</scope>
    <source>
        <strain evidence="2 3">CLA-AA-H246</strain>
    </source>
</reference>
<organism evidence="2 3">
    <name type="scientific">Hominisplanchenecus faecis</name>
    <dbReference type="NCBI Taxonomy" id="2885351"/>
    <lineage>
        <taxon>Bacteria</taxon>
        <taxon>Bacillati</taxon>
        <taxon>Bacillota</taxon>
        <taxon>Clostridia</taxon>
        <taxon>Lachnospirales</taxon>
        <taxon>Lachnospiraceae</taxon>
        <taxon>Hominisplanchenecus</taxon>
    </lineage>
</organism>